<dbReference type="InterPro" id="IPR004821">
    <property type="entry name" value="Cyt_trans-like"/>
</dbReference>
<evidence type="ECO:0000256" key="1">
    <source>
        <dbReference type="ARBA" id="ARBA00022679"/>
    </source>
</evidence>
<feature type="domain" description="Cytidyltransferase-like" evidence="3">
    <location>
        <begin position="24"/>
        <end position="115"/>
    </location>
</feature>
<dbReference type="EMBL" id="MGAV01000011">
    <property type="protein sequence ID" value="OGK55095.1"/>
    <property type="molecule type" value="Genomic_DNA"/>
</dbReference>
<comment type="caution">
    <text evidence="4">The sequence shown here is derived from an EMBL/GenBank/DDBJ whole genome shotgun (WGS) entry which is preliminary data.</text>
</comment>
<dbReference type="PANTHER" id="PTHR43793">
    <property type="entry name" value="FAD SYNTHASE"/>
    <property type="match status" value="1"/>
</dbReference>
<evidence type="ECO:0000313" key="4">
    <source>
        <dbReference type="EMBL" id="OGK55095.1"/>
    </source>
</evidence>
<dbReference type="PANTHER" id="PTHR43793:SF2">
    <property type="entry name" value="BIFUNCTIONAL PROTEIN HLDE"/>
    <property type="match status" value="1"/>
</dbReference>
<keyword evidence="2" id="KW-0548">Nucleotidyltransferase</keyword>
<dbReference type="InterPro" id="IPR014729">
    <property type="entry name" value="Rossmann-like_a/b/a_fold"/>
</dbReference>
<dbReference type="Pfam" id="PF01467">
    <property type="entry name" value="CTP_transf_like"/>
    <property type="match status" value="1"/>
</dbReference>
<reference evidence="4 5" key="1">
    <citation type="journal article" date="2016" name="Nat. Commun.">
        <title>Thousands of microbial genomes shed light on interconnected biogeochemical processes in an aquifer system.</title>
        <authorList>
            <person name="Anantharaman K."/>
            <person name="Brown C.T."/>
            <person name="Hug L.A."/>
            <person name="Sharon I."/>
            <person name="Castelle C.J."/>
            <person name="Probst A.J."/>
            <person name="Thomas B.C."/>
            <person name="Singh A."/>
            <person name="Wilkins M.J."/>
            <person name="Karaoz U."/>
            <person name="Brodie E.L."/>
            <person name="Williams K.H."/>
            <person name="Hubbard S.S."/>
            <person name="Banfield J.F."/>
        </authorList>
    </citation>
    <scope>NUCLEOTIDE SEQUENCE [LARGE SCALE GENOMIC DNA]</scope>
</reference>
<keyword evidence="1" id="KW-0808">Transferase</keyword>
<proteinExistence type="predicted"/>
<dbReference type="SUPFAM" id="SSF52374">
    <property type="entry name" value="Nucleotidylyl transferase"/>
    <property type="match status" value="1"/>
</dbReference>
<dbReference type="Proteomes" id="UP000177418">
    <property type="component" value="Unassembled WGS sequence"/>
</dbReference>
<evidence type="ECO:0000313" key="5">
    <source>
        <dbReference type="Proteomes" id="UP000177418"/>
    </source>
</evidence>
<name>A0A1F7JHK6_9BACT</name>
<dbReference type="GO" id="GO:0016779">
    <property type="term" value="F:nucleotidyltransferase activity"/>
    <property type="evidence" value="ECO:0007669"/>
    <property type="project" value="UniProtKB-KW"/>
</dbReference>
<dbReference type="InterPro" id="IPR050385">
    <property type="entry name" value="Archaeal_FAD_synthase"/>
</dbReference>
<sequence length="158" mass="18006">MTGNKILAYQAYNLSQDNKGVKVLVGGCFDIFHIGHLRFLIAAKKKGDWLIIALESDDFIRVKKKRNPFHTQQERAEILSYLDCVDSVVMLPYFTDDNDYMKMVNKIKPEIIAVTENDKLLSKKISQAKQIGGRLEIVTSFINNKSSIDLLKAIKKLD</sequence>
<dbReference type="Gene3D" id="3.40.50.620">
    <property type="entry name" value="HUPs"/>
    <property type="match status" value="1"/>
</dbReference>
<organism evidence="4 5">
    <name type="scientific">Candidatus Roizmanbacteria bacterium RIFCSPLOWO2_02_FULL_36_11</name>
    <dbReference type="NCBI Taxonomy" id="1802071"/>
    <lineage>
        <taxon>Bacteria</taxon>
        <taxon>Candidatus Roizmaniibacteriota</taxon>
    </lineage>
</organism>
<evidence type="ECO:0000259" key="3">
    <source>
        <dbReference type="Pfam" id="PF01467"/>
    </source>
</evidence>
<accession>A0A1F7JHK6</accession>
<protein>
    <recommendedName>
        <fullName evidence="3">Cytidyltransferase-like domain-containing protein</fullName>
    </recommendedName>
</protein>
<dbReference type="NCBIfam" id="TIGR00125">
    <property type="entry name" value="cyt_tran_rel"/>
    <property type="match status" value="1"/>
</dbReference>
<gene>
    <name evidence="4" type="ORF">A3H78_03880</name>
</gene>
<dbReference type="AlphaFoldDB" id="A0A1F7JHK6"/>
<evidence type="ECO:0000256" key="2">
    <source>
        <dbReference type="ARBA" id="ARBA00022695"/>
    </source>
</evidence>